<dbReference type="OrthoDB" id="2498029at2759"/>
<dbReference type="InterPro" id="IPR022742">
    <property type="entry name" value="Hydrolase_4"/>
</dbReference>
<protein>
    <recommendedName>
        <fullName evidence="1">Serine aminopeptidase S33 domain-containing protein</fullName>
    </recommendedName>
</protein>
<dbReference type="SUPFAM" id="SSF53474">
    <property type="entry name" value="alpha/beta-Hydrolases"/>
    <property type="match status" value="1"/>
</dbReference>
<dbReference type="Gene3D" id="3.40.50.1820">
    <property type="entry name" value="alpha/beta hydrolase"/>
    <property type="match status" value="1"/>
</dbReference>
<dbReference type="InterPro" id="IPR051044">
    <property type="entry name" value="MAG_DAG_Lipase"/>
</dbReference>
<dbReference type="Pfam" id="PF12146">
    <property type="entry name" value="Hydrolase_4"/>
    <property type="match status" value="1"/>
</dbReference>
<dbReference type="InterPro" id="IPR029058">
    <property type="entry name" value="AB_hydrolase_fold"/>
</dbReference>
<gene>
    <name evidence="2" type="ORF">GOP47_0019992</name>
</gene>
<evidence type="ECO:0000313" key="3">
    <source>
        <dbReference type="Proteomes" id="UP000886520"/>
    </source>
</evidence>
<proteinExistence type="predicted"/>
<sequence length="393" mass="44131">MPLRMRSHLSPPLTFTASLGLSIFDFSPLHLGLPTSTFSSGGPPAQHLSCSEPFASHYVAHWHCKTAMDSSIVQAQQKQQQVRVNPWACDEQEHYKRLGVLGKSSAFISPRGLRLFTRTFEPAHVFPSACICMIHGYSTDISWTFRNTGIRFATMGYAAFAMDIEGHGYSEGLKGFVPNLDFVAEDFYSFFMVQKQDPRYKDLPFFLFGESLGGGICLLLHLAHPQDFAGAILVSPMCKISDTIKPPWPLPQLLTFFSWLAPTWGVVPTKDLRPLSFKDPAKLELSLQNPNRYMGKPRLGTAREMVRVTLYLSQRLHEVSLPFLVVHGVGDVVTDPEVSRALFETAKSTDKTLKLYDGMWHALLAGECDADVDAIFNDIQKWLEEHLEKCNEE</sequence>
<dbReference type="InterPro" id="IPR000073">
    <property type="entry name" value="AB_hydrolase_1"/>
</dbReference>
<evidence type="ECO:0000313" key="2">
    <source>
        <dbReference type="EMBL" id="KAI5065297.1"/>
    </source>
</evidence>
<keyword evidence="3" id="KW-1185">Reference proteome</keyword>
<name>A0A9D4UCK8_ADICA</name>
<dbReference type="AlphaFoldDB" id="A0A9D4UCK8"/>
<feature type="domain" description="Serine aminopeptidase S33" evidence="1">
    <location>
        <begin position="127"/>
        <end position="366"/>
    </location>
</feature>
<comment type="caution">
    <text evidence="2">The sequence shown here is derived from an EMBL/GenBank/DDBJ whole genome shotgun (WGS) entry which is preliminary data.</text>
</comment>
<dbReference type="PANTHER" id="PTHR11614">
    <property type="entry name" value="PHOSPHOLIPASE-RELATED"/>
    <property type="match status" value="1"/>
</dbReference>
<reference evidence="2" key="1">
    <citation type="submission" date="2021-01" db="EMBL/GenBank/DDBJ databases">
        <title>Adiantum capillus-veneris genome.</title>
        <authorList>
            <person name="Fang Y."/>
            <person name="Liao Q."/>
        </authorList>
    </citation>
    <scope>NUCLEOTIDE SEQUENCE</scope>
    <source>
        <strain evidence="2">H3</strain>
        <tissue evidence="2">Leaf</tissue>
    </source>
</reference>
<dbReference type="Proteomes" id="UP000886520">
    <property type="component" value="Chromosome 19"/>
</dbReference>
<dbReference type="EMBL" id="JABFUD020000019">
    <property type="protein sequence ID" value="KAI5065297.1"/>
    <property type="molecule type" value="Genomic_DNA"/>
</dbReference>
<accession>A0A9D4UCK8</accession>
<organism evidence="2 3">
    <name type="scientific">Adiantum capillus-veneris</name>
    <name type="common">Maidenhair fern</name>
    <dbReference type="NCBI Taxonomy" id="13818"/>
    <lineage>
        <taxon>Eukaryota</taxon>
        <taxon>Viridiplantae</taxon>
        <taxon>Streptophyta</taxon>
        <taxon>Embryophyta</taxon>
        <taxon>Tracheophyta</taxon>
        <taxon>Polypodiopsida</taxon>
        <taxon>Polypodiidae</taxon>
        <taxon>Polypodiales</taxon>
        <taxon>Pteridineae</taxon>
        <taxon>Pteridaceae</taxon>
        <taxon>Vittarioideae</taxon>
        <taxon>Adiantum</taxon>
    </lineage>
</organism>
<evidence type="ECO:0000259" key="1">
    <source>
        <dbReference type="Pfam" id="PF12146"/>
    </source>
</evidence>
<dbReference type="PRINTS" id="PR00111">
    <property type="entry name" value="ABHYDROLASE"/>
</dbReference>